<dbReference type="Pfam" id="PF12706">
    <property type="entry name" value="Lactamase_B_2"/>
    <property type="match status" value="1"/>
</dbReference>
<evidence type="ECO:0000313" key="2">
    <source>
        <dbReference type="EMBL" id="RZU30600.1"/>
    </source>
</evidence>
<dbReference type="SUPFAM" id="SSF56281">
    <property type="entry name" value="Metallo-hydrolase/oxidoreductase"/>
    <property type="match status" value="1"/>
</dbReference>
<dbReference type="AlphaFoldDB" id="A0A4Q7Y1E9"/>
<protein>
    <submittedName>
        <fullName evidence="2">Ribonuclease BN (tRNA processing enzyme)</fullName>
    </submittedName>
</protein>
<proteinExistence type="predicted"/>
<dbReference type="CDD" id="cd07716">
    <property type="entry name" value="RNaseZ_short-form-like_MBL-fold"/>
    <property type="match status" value="1"/>
</dbReference>
<dbReference type="EMBL" id="SHKV01000001">
    <property type="protein sequence ID" value="RZU30600.1"/>
    <property type="molecule type" value="Genomic_DNA"/>
</dbReference>
<reference evidence="2 3" key="1">
    <citation type="submission" date="2019-02" db="EMBL/GenBank/DDBJ databases">
        <title>Sequencing the genomes of 1000 actinobacteria strains.</title>
        <authorList>
            <person name="Klenk H.-P."/>
        </authorList>
    </citation>
    <scope>NUCLEOTIDE SEQUENCE [LARGE SCALE GENOMIC DNA]</scope>
    <source>
        <strain evidence="2 3">DSM 44509</strain>
    </source>
</reference>
<comment type="caution">
    <text evidence="2">The sequence shown here is derived from an EMBL/GenBank/DDBJ whole genome shotgun (WGS) entry which is preliminary data.</text>
</comment>
<dbReference type="RefSeq" id="WP_104528684.1">
    <property type="nucleotide sequence ID" value="NZ_POQT01000016.1"/>
</dbReference>
<evidence type="ECO:0000313" key="3">
    <source>
        <dbReference type="Proteomes" id="UP000292507"/>
    </source>
</evidence>
<dbReference type="Gene3D" id="3.60.15.10">
    <property type="entry name" value="Ribonuclease Z/Hydroxyacylglutathione hydrolase-like"/>
    <property type="match status" value="1"/>
</dbReference>
<evidence type="ECO:0000259" key="1">
    <source>
        <dbReference type="SMART" id="SM00849"/>
    </source>
</evidence>
<organism evidence="2 3">
    <name type="scientific">Blastococcus saxobsidens</name>
    <dbReference type="NCBI Taxonomy" id="138336"/>
    <lineage>
        <taxon>Bacteria</taxon>
        <taxon>Bacillati</taxon>
        <taxon>Actinomycetota</taxon>
        <taxon>Actinomycetes</taxon>
        <taxon>Geodermatophilales</taxon>
        <taxon>Geodermatophilaceae</taxon>
        <taxon>Blastococcus</taxon>
    </lineage>
</organism>
<sequence>MKLTVIGCCGSGPGPDSPASSYLVEHDGYRLLLDLGNGAFGALQAIVDPGSIDAVFLSHLHADHCLDVAPLVVWHRYSGRSRRSLVPLYAPVGAERRLALAYDMDGDGLTDVLDFVPVGPGALTIGPFAVELARTAHPVECYAIRLTAGGRTLVYTGDTGPSDHVVELARGADVLLAEAAHPDNAPDQPPGLHLTGRQAAQHAAAAGVGRLLLTHVPAWVDHIGQLFAASSVFSETELVRPGGVYDI</sequence>
<name>A0A4Q7Y1E9_9ACTN</name>
<dbReference type="PANTHER" id="PTHR46018:SF4">
    <property type="entry name" value="METALLO-HYDROLASE YHFI-RELATED"/>
    <property type="match status" value="1"/>
</dbReference>
<accession>A0A4Q7Y1E9</accession>
<feature type="domain" description="Metallo-beta-lactamase" evidence="1">
    <location>
        <begin position="18"/>
        <end position="196"/>
    </location>
</feature>
<gene>
    <name evidence="2" type="ORF">BKA19_0220</name>
</gene>
<dbReference type="SMART" id="SM00849">
    <property type="entry name" value="Lactamase_B"/>
    <property type="match status" value="1"/>
</dbReference>
<dbReference type="GO" id="GO:0042781">
    <property type="term" value="F:3'-tRNA processing endoribonuclease activity"/>
    <property type="evidence" value="ECO:0007669"/>
    <property type="project" value="TreeGrafter"/>
</dbReference>
<dbReference type="InterPro" id="IPR001279">
    <property type="entry name" value="Metallo-B-lactamas"/>
</dbReference>
<keyword evidence="3" id="KW-1185">Reference proteome</keyword>
<dbReference type="PANTHER" id="PTHR46018">
    <property type="entry name" value="ZINC PHOSPHODIESTERASE ELAC PROTEIN 1"/>
    <property type="match status" value="1"/>
</dbReference>
<dbReference type="OrthoDB" id="9800940at2"/>
<dbReference type="InterPro" id="IPR036866">
    <property type="entry name" value="RibonucZ/Hydroxyglut_hydro"/>
</dbReference>
<dbReference type="Proteomes" id="UP000292507">
    <property type="component" value="Unassembled WGS sequence"/>
</dbReference>